<dbReference type="eggNOG" id="arCOG02395">
    <property type="taxonomic scope" value="Archaea"/>
</dbReference>
<proteinExistence type="predicted"/>
<dbReference type="GO" id="GO:0007165">
    <property type="term" value="P:signal transduction"/>
    <property type="evidence" value="ECO:0007669"/>
    <property type="project" value="InterPro"/>
</dbReference>
<dbReference type="KEGG" id="mhu:Mhun_1423"/>
<dbReference type="Gene3D" id="2.40.50.180">
    <property type="entry name" value="CheA-289, Domain 4"/>
    <property type="match status" value="1"/>
</dbReference>
<dbReference type="SUPFAM" id="SSF50341">
    <property type="entry name" value="CheW-like"/>
    <property type="match status" value="1"/>
</dbReference>
<evidence type="ECO:0000313" key="3">
    <source>
        <dbReference type="Proteomes" id="UP000001941"/>
    </source>
</evidence>
<dbReference type="EnsemblBacteria" id="ABD41158">
    <property type="protein sequence ID" value="ABD41158"/>
    <property type="gene ID" value="Mhun_1423"/>
</dbReference>
<dbReference type="PANTHER" id="PTHR22617:SF23">
    <property type="entry name" value="CHEMOTAXIS PROTEIN CHEW"/>
    <property type="match status" value="1"/>
</dbReference>
<dbReference type="EMBL" id="CP000254">
    <property type="protein sequence ID" value="ABD41158.1"/>
    <property type="molecule type" value="Genomic_DNA"/>
</dbReference>
<keyword evidence="3" id="KW-1185">Reference proteome</keyword>
<organism evidence="2 3">
    <name type="scientific">Methanospirillum hungatei JF-1 (strain ATCC 27890 / DSM 864 / NBRC 100397 / JF-1)</name>
    <dbReference type="NCBI Taxonomy" id="323259"/>
    <lineage>
        <taxon>Archaea</taxon>
        <taxon>Methanobacteriati</taxon>
        <taxon>Methanobacteriota</taxon>
        <taxon>Stenosarchaea group</taxon>
        <taxon>Methanomicrobia</taxon>
        <taxon>Methanomicrobiales</taxon>
        <taxon>Methanospirillaceae</taxon>
        <taxon>Methanospirillum</taxon>
    </lineage>
</organism>
<dbReference type="Pfam" id="PF01584">
    <property type="entry name" value="CheW"/>
    <property type="match status" value="1"/>
</dbReference>
<dbReference type="PROSITE" id="PS50851">
    <property type="entry name" value="CHEW"/>
    <property type="match status" value="1"/>
</dbReference>
<dbReference type="OrthoDB" id="115049at2157"/>
<dbReference type="InterPro" id="IPR002545">
    <property type="entry name" value="CheW-lke_dom"/>
</dbReference>
<dbReference type="PANTHER" id="PTHR22617">
    <property type="entry name" value="CHEMOTAXIS SENSOR HISTIDINE KINASE-RELATED"/>
    <property type="match status" value="1"/>
</dbReference>
<dbReference type="STRING" id="323259.Mhun_1423"/>
<dbReference type="InterPro" id="IPR036061">
    <property type="entry name" value="CheW-like_dom_sf"/>
</dbReference>
<dbReference type="GO" id="GO:0006935">
    <property type="term" value="P:chemotaxis"/>
    <property type="evidence" value="ECO:0007669"/>
    <property type="project" value="InterPro"/>
</dbReference>
<sequence length="189" mass="20975">MGTYSVEISADAVQEEQISSVPAHSSNWNRVKRAGTIQVVEFILGKEMFAIDLFDTREVITQTEVTPLPSTPDYLKGIIDLRGSITTIVDLKGLMHITTESAGKKNSRIIVLDRSITSKPIGILVDDVFSVTTYGQEDIDRENTSSSDTHRDIIGVIRKRTKNAGEKDKGGLVVWLDIRKMIGKIEEEL</sequence>
<dbReference type="SMART" id="SM00260">
    <property type="entry name" value="CheW"/>
    <property type="match status" value="1"/>
</dbReference>
<dbReference type="Proteomes" id="UP000001941">
    <property type="component" value="Chromosome"/>
</dbReference>
<dbReference type="HOGENOM" id="CLU_048995_3_2_2"/>
<dbReference type="InParanoid" id="Q2FP72"/>
<evidence type="ECO:0000313" key="2">
    <source>
        <dbReference type="EMBL" id="ABD41158.1"/>
    </source>
</evidence>
<gene>
    <name evidence="2" type="ordered locus">Mhun_1423</name>
</gene>
<name>Q2FP72_METHJ</name>
<accession>Q2FP72</accession>
<dbReference type="InterPro" id="IPR039315">
    <property type="entry name" value="CheW"/>
</dbReference>
<reference evidence="3" key="1">
    <citation type="journal article" date="2016" name="Stand. Genomic Sci.">
        <title>Complete genome sequence of Methanospirillum hungatei type strain JF1.</title>
        <authorList>
            <person name="Gunsalus R.P."/>
            <person name="Cook L.E."/>
            <person name="Crable B."/>
            <person name="Rohlin L."/>
            <person name="McDonald E."/>
            <person name="Mouttaki H."/>
            <person name="Sieber J.R."/>
            <person name="Poweleit N."/>
            <person name="Zhou H."/>
            <person name="Lapidus A.L."/>
            <person name="Daligault H.E."/>
            <person name="Land M."/>
            <person name="Gilna P."/>
            <person name="Ivanova N."/>
            <person name="Kyrpides N."/>
            <person name="Culley D.E."/>
            <person name="McInerney M.J."/>
        </authorList>
    </citation>
    <scope>NUCLEOTIDE SEQUENCE [LARGE SCALE GENOMIC DNA]</scope>
    <source>
        <strain evidence="3">ATCC 27890 / DSM 864 / NBRC 100397 / JF-1</strain>
    </source>
</reference>
<dbReference type="GO" id="GO:0005829">
    <property type="term" value="C:cytosol"/>
    <property type="evidence" value="ECO:0007669"/>
    <property type="project" value="TreeGrafter"/>
</dbReference>
<evidence type="ECO:0000259" key="1">
    <source>
        <dbReference type="PROSITE" id="PS50851"/>
    </source>
</evidence>
<dbReference type="AlphaFoldDB" id="Q2FP72"/>
<protein>
    <submittedName>
        <fullName evidence="2">CheW protein</fullName>
    </submittedName>
</protein>
<dbReference type="Gene3D" id="2.30.30.40">
    <property type="entry name" value="SH3 Domains"/>
    <property type="match status" value="1"/>
</dbReference>
<feature type="domain" description="CheW-like" evidence="1">
    <location>
        <begin position="36"/>
        <end position="187"/>
    </location>
</feature>